<evidence type="ECO:0000313" key="2">
    <source>
        <dbReference type="Proteomes" id="UP000199041"/>
    </source>
</evidence>
<gene>
    <name evidence="1" type="ORF">SAMN05192529_10793</name>
</gene>
<dbReference type="Proteomes" id="UP000199041">
    <property type="component" value="Unassembled WGS sequence"/>
</dbReference>
<organism evidence="1 2">
    <name type="scientific">Arachidicoccus rhizosphaerae</name>
    <dbReference type="NCBI Taxonomy" id="551991"/>
    <lineage>
        <taxon>Bacteria</taxon>
        <taxon>Pseudomonadati</taxon>
        <taxon>Bacteroidota</taxon>
        <taxon>Chitinophagia</taxon>
        <taxon>Chitinophagales</taxon>
        <taxon>Chitinophagaceae</taxon>
        <taxon>Arachidicoccus</taxon>
    </lineage>
</organism>
<keyword evidence="2" id="KW-1185">Reference proteome</keyword>
<evidence type="ECO:0000313" key="1">
    <source>
        <dbReference type="EMBL" id="SEA06366.1"/>
    </source>
</evidence>
<dbReference type="EMBL" id="FNQY01000007">
    <property type="protein sequence ID" value="SEA06366.1"/>
    <property type="molecule type" value="Genomic_DNA"/>
</dbReference>
<dbReference type="AlphaFoldDB" id="A0A1H3Y420"/>
<dbReference type="RefSeq" id="WP_091396163.1">
    <property type="nucleotide sequence ID" value="NZ_FNQY01000007.1"/>
</dbReference>
<proteinExistence type="predicted"/>
<name>A0A1H3Y420_9BACT</name>
<accession>A0A1H3Y420</accession>
<reference evidence="1 2" key="1">
    <citation type="submission" date="2016-10" db="EMBL/GenBank/DDBJ databases">
        <authorList>
            <person name="de Groot N.N."/>
        </authorList>
    </citation>
    <scope>NUCLEOTIDE SEQUENCE [LARGE SCALE GENOMIC DNA]</scope>
    <source>
        <strain evidence="1 2">Vu-144</strain>
    </source>
</reference>
<protein>
    <submittedName>
        <fullName evidence="1">Uncharacterized protein</fullName>
    </submittedName>
</protein>
<sequence>MDLPLEGLQVKSFTSVLQGSNKEDRTALKLLKQIQGVAEATTPENTNKKMIELVIDEKENTMIVSGASGPVKVFSHARKLLLIQTAKDNQAHFKISQLKKGRYFLEAEHQFFEFVR</sequence>
<dbReference type="OrthoDB" id="9846521at2"/>